<dbReference type="CDD" id="cd02754">
    <property type="entry name" value="MopB_Nitrate-R-NapA-like"/>
    <property type="match status" value="1"/>
</dbReference>
<dbReference type="InterPro" id="IPR007419">
    <property type="entry name" value="BFD-like_2Fe2S-bd_dom"/>
</dbReference>
<feature type="domain" description="4Fe-4S Mo/W bis-MGD-type" evidence="11">
    <location>
        <begin position="7"/>
        <end position="63"/>
    </location>
</feature>
<dbReference type="GO" id="GO:0051539">
    <property type="term" value="F:4 iron, 4 sulfur cluster binding"/>
    <property type="evidence" value="ECO:0007669"/>
    <property type="project" value="UniProtKB-KW"/>
</dbReference>
<evidence type="ECO:0000313" key="13">
    <source>
        <dbReference type="Proteomes" id="UP000053235"/>
    </source>
</evidence>
<sequence length="896" mass="96369">MTGISKEKTVKTTCPYCGVGCGVLATVREDGSVGIAGDPDHPANYGRLCSKGSALGETLSLEDRLLYPEIRGKRSDWDGALTFVAEKFSAAIREHGPDSVAFYVSGQILTEDYYVANKLMKGFIGSANIDTNSRLCMASSVAGHRRAFGSDTVPGTYEDLEACDLLVLVGSNLAWCHPVLFQRVEAAKTANPSMRVVVVDPRETATCAIADLHLALKPDTDVALFNGLLAFLSETEALERTYIEAHTNGFEDAIQAAGACEINRISGETGLTPHDLATFYTMVARTEKTVTLYSQGVNQSVVGTDKVNAIINTHLATGRIGKPGMGPFSATGQPNAMGGREVGGLANMLAAHMAIENPDHRALVQSFWQSPTIASKQGLKAVDLFNATRNGKIKALWIMATNPVDSLPDADGVAEALEICPFVVVSDVTRAADTVAYADVLLPAAAWGEKDGTVTNSERRISRQKKFLDLPGETKADWWQLTEVARRMGFEDAFQYDGPDAVFGEHAALSNAGNNGSRDFDISALKDMSAAEFDDLEPIQWPQPGTSVSNGETRFFAKGGFFTPDRRASFIAVSHKEPRKRERRYPLVLNTGRIRDHWHTMTRTGKTPRLSSHIAEPYAELHPDDAREAGINAADLMEVKSPHGSAVVRAQITGRAQKGSVFVPMHWTDQVSSKGRIDAVVAPETDPVSGQPGSKLTPVAIGKLEFGWHGFAVLRNKPNQLETGYWAIAPTEGGWRVEMAGNIETDLEHLAARLLPEDAEFLRFEDVTTGALRIAGWTGADLAGAFFFRPDPVAVSRPWACGLLTAETATKDQRFRVLAGRPPADLPDKGAIVCSCFQVGSSEIVVEAARGATTVKAIGACLKAGTNCGSCRSEIQTLLDAVAKETREDADIAQAS</sequence>
<dbReference type="EC" id="1.7.99.4" evidence="12"/>
<dbReference type="OrthoDB" id="9816402at2"/>
<dbReference type="GO" id="GO:0016491">
    <property type="term" value="F:oxidoreductase activity"/>
    <property type="evidence" value="ECO:0007669"/>
    <property type="project" value="UniProtKB-KW"/>
</dbReference>
<comment type="cofactor">
    <cofactor evidence="1">
        <name>Mo-bis(molybdopterin guanine dinucleotide)</name>
        <dbReference type="ChEBI" id="CHEBI:60539"/>
    </cofactor>
</comment>
<dbReference type="AlphaFoldDB" id="A0A0M6ZQ38"/>
<dbReference type="SUPFAM" id="SSF50692">
    <property type="entry name" value="ADC-like"/>
    <property type="match status" value="1"/>
</dbReference>
<evidence type="ECO:0000256" key="5">
    <source>
        <dbReference type="ARBA" id="ARBA00022505"/>
    </source>
</evidence>
<dbReference type="Gene3D" id="1.10.10.1100">
    <property type="entry name" value="BFD-like [2Fe-2S]-binding domain"/>
    <property type="match status" value="1"/>
</dbReference>
<evidence type="ECO:0000256" key="8">
    <source>
        <dbReference type="ARBA" id="ARBA00023004"/>
    </source>
</evidence>
<keyword evidence="6" id="KW-0479">Metal-binding</keyword>
<accession>A0A0M6ZQ38</accession>
<evidence type="ECO:0000313" key="12">
    <source>
        <dbReference type="EMBL" id="CTQ64879.1"/>
    </source>
</evidence>
<dbReference type="STRING" id="388408.LAX5112_00433"/>
<dbReference type="SMART" id="SM00926">
    <property type="entry name" value="Molybdop_Fe4S4"/>
    <property type="match status" value="1"/>
</dbReference>
<dbReference type="Gene3D" id="3.40.228.10">
    <property type="entry name" value="Dimethylsulfoxide Reductase, domain 2"/>
    <property type="match status" value="1"/>
</dbReference>
<dbReference type="InterPro" id="IPR050123">
    <property type="entry name" value="Prok_molybdopt-oxidoreductase"/>
</dbReference>
<dbReference type="Proteomes" id="UP000053235">
    <property type="component" value="Unassembled WGS sequence"/>
</dbReference>
<evidence type="ECO:0000259" key="11">
    <source>
        <dbReference type="PROSITE" id="PS51669"/>
    </source>
</evidence>
<dbReference type="Gene3D" id="2.40.40.20">
    <property type="match status" value="1"/>
</dbReference>
<dbReference type="Pfam" id="PF04879">
    <property type="entry name" value="Molybdop_Fe4S4"/>
    <property type="match status" value="1"/>
</dbReference>
<dbReference type="InterPro" id="IPR006656">
    <property type="entry name" value="Mopterin_OxRdtase"/>
</dbReference>
<keyword evidence="9" id="KW-0411">Iron-sulfur</keyword>
<dbReference type="GO" id="GO:0016020">
    <property type="term" value="C:membrane"/>
    <property type="evidence" value="ECO:0007669"/>
    <property type="project" value="TreeGrafter"/>
</dbReference>
<dbReference type="PANTHER" id="PTHR43105">
    <property type="entry name" value="RESPIRATORY NITRATE REDUCTASE"/>
    <property type="match status" value="1"/>
</dbReference>
<comment type="similarity">
    <text evidence="3">Belongs to the prokaryotic molybdopterin-containing oxidoreductase family. NasA/NapA/NarB subfamily.</text>
</comment>
<dbReference type="Pfam" id="PF01568">
    <property type="entry name" value="Molydop_binding"/>
    <property type="match status" value="1"/>
</dbReference>
<evidence type="ECO:0000256" key="9">
    <source>
        <dbReference type="ARBA" id="ARBA00023014"/>
    </source>
</evidence>
<proteinExistence type="inferred from homology"/>
<gene>
    <name evidence="12" type="primary">nasA</name>
    <name evidence="12" type="ORF">LAX5112_00433</name>
</gene>
<dbReference type="RefSeq" id="WP_055670395.1">
    <property type="nucleotide sequence ID" value="NZ_CXWD01000002.1"/>
</dbReference>
<dbReference type="InterPro" id="IPR006657">
    <property type="entry name" value="MoPterin_dinucl-bd_dom"/>
</dbReference>
<dbReference type="Pfam" id="PF00384">
    <property type="entry name" value="Molybdopterin"/>
    <property type="match status" value="1"/>
</dbReference>
<dbReference type="InterPro" id="IPR009010">
    <property type="entry name" value="Asp_de-COase-like_dom_sf"/>
</dbReference>
<dbReference type="GO" id="GO:0046872">
    <property type="term" value="F:metal ion binding"/>
    <property type="evidence" value="ECO:0007669"/>
    <property type="project" value="UniProtKB-KW"/>
</dbReference>
<keyword evidence="13" id="KW-1185">Reference proteome</keyword>
<dbReference type="InterPro" id="IPR027467">
    <property type="entry name" value="MopterinOxRdtase_cofactor_BS"/>
</dbReference>
<dbReference type="InterPro" id="IPR006963">
    <property type="entry name" value="Mopterin_OxRdtase_4Fe-4S_dom"/>
</dbReference>
<name>A0A0M6ZQ38_9HYPH</name>
<evidence type="ECO:0000256" key="7">
    <source>
        <dbReference type="ARBA" id="ARBA00023002"/>
    </source>
</evidence>
<dbReference type="InterPro" id="IPR041854">
    <property type="entry name" value="BFD-like_2Fe2S-bd_dom_sf"/>
</dbReference>
<dbReference type="InterPro" id="IPR041957">
    <property type="entry name" value="CT_Nitrate-R-NapA-like"/>
</dbReference>
<dbReference type="PROSITE" id="PS00551">
    <property type="entry name" value="MOLYBDOPTERIN_PROK_1"/>
    <property type="match status" value="1"/>
</dbReference>
<evidence type="ECO:0000256" key="1">
    <source>
        <dbReference type="ARBA" id="ARBA00001942"/>
    </source>
</evidence>
<dbReference type="PROSITE" id="PS51669">
    <property type="entry name" value="4FE4S_MOW_BIS_MGD"/>
    <property type="match status" value="1"/>
</dbReference>
<keyword evidence="8" id="KW-0408">Iron</keyword>
<organism evidence="12 13">
    <name type="scientific">Roseibium alexandrii</name>
    <dbReference type="NCBI Taxonomy" id="388408"/>
    <lineage>
        <taxon>Bacteria</taxon>
        <taxon>Pseudomonadati</taxon>
        <taxon>Pseudomonadota</taxon>
        <taxon>Alphaproteobacteria</taxon>
        <taxon>Hyphomicrobiales</taxon>
        <taxon>Stappiaceae</taxon>
        <taxon>Roseibium</taxon>
    </lineage>
</organism>
<dbReference type="GO" id="GO:0042128">
    <property type="term" value="P:nitrate assimilation"/>
    <property type="evidence" value="ECO:0007669"/>
    <property type="project" value="UniProtKB-KW"/>
</dbReference>
<dbReference type="GO" id="GO:0045333">
    <property type="term" value="P:cellular respiration"/>
    <property type="evidence" value="ECO:0007669"/>
    <property type="project" value="UniProtKB-ARBA"/>
</dbReference>
<keyword evidence="4" id="KW-0004">4Fe-4S</keyword>
<dbReference type="PANTHER" id="PTHR43105:SF9">
    <property type="entry name" value="NADPH-FE(3+) OXIDOREDUCTASE SUBUNIT ALPHA"/>
    <property type="match status" value="1"/>
</dbReference>
<dbReference type="Pfam" id="PF04324">
    <property type="entry name" value="Fer2_BFD"/>
    <property type="match status" value="1"/>
</dbReference>
<protein>
    <submittedName>
        <fullName evidence="12">Nitrate reductase</fullName>
        <ecNumber evidence="12">1.7.99.4</ecNumber>
    </submittedName>
</protein>
<dbReference type="CDD" id="cd02791">
    <property type="entry name" value="MopB_CT_Nitrate-R-NapA-like"/>
    <property type="match status" value="1"/>
</dbReference>
<comment type="cofactor">
    <cofactor evidence="2">
        <name>[4Fe-4S] cluster</name>
        <dbReference type="ChEBI" id="CHEBI:49883"/>
    </cofactor>
</comment>
<evidence type="ECO:0000256" key="6">
    <source>
        <dbReference type="ARBA" id="ARBA00022723"/>
    </source>
</evidence>
<evidence type="ECO:0000256" key="4">
    <source>
        <dbReference type="ARBA" id="ARBA00022485"/>
    </source>
</evidence>
<dbReference type="Gene3D" id="2.20.25.90">
    <property type="entry name" value="ADC-like domains"/>
    <property type="match status" value="1"/>
</dbReference>
<keyword evidence="7 12" id="KW-0560">Oxidoreductase</keyword>
<evidence type="ECO:0000256" key="3">
    <source>
        <dbReference type="ARBA" id="ARBA00008747"/>
    </source>
</evidence>
<dbReference type="EMBL" id="CXWD01000002">
    <property type="protein sequence ID" value="CTQ64879.1"/>
    <property type="molecule type" value="Genomic_DNA"/>
</dbReference>
<keyword evidence="10" id="KW-0534">Nitrate assimilation</keyword>
<evidence type="ECO:0000256" key="2">
    <source>
        <dbReference type="ARBA" id="ARBA00001966"/>
    </source>
</evidence>
<dbReference type="GO" id="GO:1990204">
    <property type="term" value="C:oxidoreductase complex"/>
    <property type="evidence" value="ECO:0007669"/>
    <property type="project" value="UniProtKB-ARBA"/>
</dbReference>
<keyword evidence="5" id="KW-0500">Molybdenum</keyword>
<dbReference type="GO" id="GO:0043546">
    <property type="term" value="F:molybdopterin cofactor binding"/>
    <property type="evidence" value="ECO:0007669"/>
    <property type="project" value="InterPro"/>
</dbReference>
<evidence type="ECO:0000256" key="10">
    <source>
        <dbReference type="ARBA" id="ARBA00023063"/>
    </source>
</evidence>
<dbReference type="Gene3D" id="3.40.50.740">
    <property type="match status" value="1"/>
</dbReference>
<reference evidence="13" key="1">
    <citation type="submission" date="2015-07" db="EMBL/GenBank/DDBJ databases">
        <authorList>
            <person name="Rodrigo-Torres Lidia"/>
            <person name="Arahal R.David."/>
        </authorList>
    </citation>
    <scope>NUCLEOTIDE SEQUENCE [LARGE SCALE GENOMIC DNA]</scope>
    <source>
        <strain evidence="13">CECT 5112</strain>
    </source>
</reference>
<dbReference type="SUPFAM" id="SSF53706">
    <property type="entry name" value="Formate dehydrogenase/DMSO reductase, domains 1-3"/>
    <property type="match status" value="1"/>
</dbReference>